<keyword evidence="6" id="KW-1185">Reference proteome</keyword>
<dbReference type="InterPro" id="IPR036388">
    <property type="entry name" value="WH-like_DNA-bd_sf"/>
</dbReference>
<comment type="similarity">
    <text evidence="1">Belongs to the disease resistance NB-LRR family.</text>
</comment>
<evidence type="ECO:0000256" key="1">
    <source>
        <dbReference type="ARBA" id="ARBA00008894"/>
    </source>
</evidence>
<dbReference type="InterPro" id="IPR008808">
    <property type="entry name" value="Powdery_mildew-R_dom"/>
</dbReference>
<dbReference type="InterPro" id="IPR002182">
    <property type="entry name" value="NB-ARC"/>
</dbReference>
<dbReference type="GO" id="GO:0043531">
    <property type="term" value="F:ADP binding"/>
    <property type="evidence" value="ECO:0007669"/>
    <property type="project" value="InterPro"/>
</dbReference>
<dbReference type="InterPro" id="IPR042197">
    <property type="entry name" value="Apaf_helical"/>
</dbReference>
<dbReference type="OrthoDB" id="2016095at2759"/>
<proteinExistence type="inferred from homology"/>
<dbReference type="InterPro" id="IPR027417">
    <property type="entry name" value="P-loop_NTPase"/>
</dbReference>
<gene>
    <name evidence="5" type="ORF">D8674_013786</name>
</gene>
<dbReference type="EMBL" id="SMOL01000401">
    <property type="protein sequence ID" value="KAB2617917.1"/>
    <property type="molecule type" value="Genomic_DNA"/>
</dbReference>
<dbReference type="GO" id="GO:0006952">
    <property type="term" value="P:defense response"/>
    <property type="evidence" value="ECO:0007669"/>
    <property type="project" value="UniProtKB-KW"/>
</dbReference>
<accession>A0A5N5GRY1</accession>
<evidence type="ECO:0000313" key="5">
    <source>
        <dbReference type="EMBL" id="KAB2617917.1"/>
    </source>
</evidence>
<evidence type="ECO:0000256" key="2">
    <source>
        <dbReference type="ARBA" id="ARBA00022737"/>
    </source>
</evidence>
<evidence type="ECO:0000313" key="6">
    <source>
        <dbReference type="Proteomes" id="UP000327157"/>
    </source>
</evidence>
<dbReference type="PANTHER" id="PTHR36766">
    <property type="entry name" value="PLANT BROAD-SPECTRUM MILDEW RESISTANCE PROTEIN RPW8"/>
    <property type="match status" value="1"/>
</dbReference>
<evidence type="ECO:0000256" key="3">
    <source>
        <dbReference type="ARBA" id="ARBA00022821"/>
    </source>
</evidence>
<reference evidence="6" key="2">
    <citation type="submission" date="2019-10" db="EMBL/GenBank/DDBJ databases">
        <title>A de novo genome assembly of a pear dwarfing rootstock.</title>
        <authorList>
            <person name="Wang F."/>
            <person name="Wang J."/>
            <person name="Li S."/>
            <person name="Zhang Y."/>
            <person name="Fang M."/>
            <person name="Ma L."/>
            <person name="Zhao Y."/>
            <person name="Jiang S."/>
        </authorList>
    </citation>
    <scope>NUCLEOTIDE SEQUENCE [LARGE SCALE GENOMIC DNA]</scope>
</reference>
<comment type="caution">
    <text evidence="5">The sequence shown here is derived from an EMBL/GenBank/DDBJ whole genome shotgun (WGS) entry which is preliminary data.</text>
</comment>
<reference evidence="5 6" key="1">
    <citation type="submission" date="2019-09" db="EMBL/GenBank/DDBJ databases">
        <authorList>
            <person name="Ou C."/>
        </authorList>
    </citation>
    <scope>NUCLEOTIDE SEQUENCE [LARGE SCALE GENOMIC DNA]</scope>
    <source>
        <strain evidence="5">S2</strain>
        <tissue evidence="5">Leaf</tissue>
    </source>
</reference>
<dbReference type="Gene3D" id="1.10.10.10">
    <property type="entry name" value="Winged helix-like DNA-binding domain superfamily/Winged helix DNA-binding domain"/>
    <property type="match status" value="1"/>
</dbReference>
<evidence type="ECO:0000259" key="4">
    <source>
        <dbReference type="PROSITE" id="PS51153"/>
    </source>
</evidence>
<dbReference type="SUPFAM" id="SSF52540">
    <property type="entry name" value="P-loop containing nucleoside triphosphate hydrolases"/>
    <property type="match status" value="1"/>
</dbReference>
<organism evidence="5 6">
    <name type="scientific">Pyrus ussuriensis x Pyrus communis</name>
    <dbReference type="NCBI Taxonomy" id="2448454"/>
    <lineage>
        <taxon>Eukaryota</taxon>
        <taxon>Viridiplantae</taxon>
        <taxon>Streptophyta</taxon>
        <taxon>Embryophyta</taxon>
        <taxon>Tracheophyta</taxon>
        <taxon>Spermatophyta</taxon>
        <taxon>Magnoliopsida</taxon>
        <taxon>eudicotyledons</taxon>
        <taxon>Gunneridae</taxon>
        <taxon>Pentapetalae</taxon>
        <taxon>rosids</taxon>
        <taxon>fabids</taxon>
        <taxon>Rosales</taxon>
        <taxon>Rosaceae</taxon>
        <taxon>Amygdaloideae</taxon>
        <taxon>Maleae</taxon>
        <taxon>Pyrus</taxon>
    </lineage>
</organism>
<keyword evidence="3" id="KW-0611">Plant defense</keyword>
<reference evidence="5 6" key="3">
    <citation type="submission" date="2019-11" db="EMBL/GenBank/DDBJ databases">
        <title>A de novo genome assembly of a pear dwarfing rootstock.</title>
        <authorList>
            <person name="Wang F."/>
            <person name="Wang J."/>
            <person name="Li S."/>
            <person name="Zhang Y."/>
            <person name="Fang M."/>
            <person name="Ma L."/>
            <person name="Zhao Y."/>
            <person name="Jiang S."/>
        </authorList>
    </citation>
    <scope>NUCLEOTIDE SEQUENCE [LARGE SCALE GENOMIC DNA]</scope>
    <source>
        <strain evidence="5">S2</strain>
        <tissue evidence="5">Leaf</tissue>
    </source>
</reference>
<keyword evidence="2" id="KW-0677">Repeat</keyword>
<dbReference type="PRINTS" id="PR00364">
    <property type="entry name" value="DISEASERSIST"/>
</dbReference>
<feature type="domain" description="RPW8" evidence="4">
    <location>
        <begin position="3"/>
        <end position="154"/>
    </location>
</feature>
<protein>
    <submittedName>
        <fullName evidence="5">Disease resistance protein</fullName>
    </submittedName>
</protein>
<sequence length="653" mass="74772">MSGRADGLFGGAGLGTVFNMLYDVLKELTTENVMFKPLLKDIKSSLDSLQPLLLDIEKSNKILDLADVELENLKQHLEKGIKLLQKCGKISWWRVYKRYKYATKLTGWDESLQRLLEVLKVQEIKDVNDNSVSVKSVEKVVSRIESNLVIPKQPDSEAWCAVPELPPLVVGLDFPLKELKRKLLKDENVSMVVLTAPGGCGKTTLATKFCQDKDVKDTFKDNIFFITVSKKPKLENIVQDLYQRKGFQVPTFQNEVSTVTWLQRFLKEEGQNPLLIVLDDVWSGSESLVEKFDQFKTENYKFLVTSRSEFRGYGSPYYLQSLDHDNAMKLFHHSASLGDKGSHIPKYIPEKIVERCKGFPLAITVVGRSLCGEPIEIWQKRVLEWSKGFSILDSETELLFCLERSLDTLDREMVSIRECFLDLGSFPEDQRIPAAALIDIWAELYDLDTDIECIANLYELTKRSLANLVVTRKDKMEGDGYYSEHFVTQHDVLRELAIYNTKKGPVEHRKRLIVDICGDNLPKWWREQKHQPMKARLLSITTDEGFSTKWHNMQMPEAEVLVLNFQTKNYALPDSVVNMDELKAVIVTNYGFLPAELSNFQLLSSLPNLKRIRLERISISSITKNPIQLVSLKKISLFMCNIGQAFNNCYISI</sequence>
<dbReference type="PROSITE" id="PS51153">
    <property type="entry name" value="RPW8"/>
    <property type="match status" value="1"/>
</dbReference>
<dbReference type="Gene3D" id="1.10.8.430">
    <property type="entry name" value="Helical domain of apoptotic protease-activating factors"/>
    <property type="match status" value="1"/>
</dbReference>
<dbReference type="Gene3D" id="3.40.50.300">
    <property type="entry name" value="P-loop containing nucleotide triphosphate hydrolases"/>
    <property type="match status" value="1"/>
</dbReference>
<dbReference type="Pfam" id="PF00931">
    <property type="entry name" value="NB-ARC"/>
    <property type="match status" value="1"/>
</dbReference>
<dbReference type="Pfam" id="PF05659">
    <property type="entry name" value="RPW8"/>
    <property type="match status" value="1"/>
</dbReference>
<dbReference type="Proteomes" id="UP000327157">
    <property type="component" value="Chromosome 15"/>
</dbReference>
<dbReference type="AlphaFoldDB" id="A0A5N5GRY1"/>
<name>A0A5N5GRY1_9ROSA</name>
<dbReference type="PANTHER" id="PTHR36766:SF3">
    <property type="entry name" value="RPW8 DOMAIN-CONTAINING PROTEIN"/>
    <property type="match status" value="1"/>
</dbReference>